<dbReference type="EMBL" id="VVYW01000022">
    <property type="protein sequence ID" value="KAA5404482.1"/>
    <property type="molecule type" value="Genomic_DNA"/>
</dbReference>
<reference evidence="2 3" key="1">
    <citation type="journal article" date="2019" name="Nat. Med.">
        <title>A library of human gut bacterial isolates paired with longitudinal multiomics data enables mechanistic microbiome research.</title>
        <authorList>
            <person name="Poyet M."/>
            <person name="Groussin M."/>
            <person name="Gibbons S.M."/>
            <person name="Avila-Pacheco J."/>
            <person name="Jiang X."/>
            <person name="Kearney S.M."/>
            <person name="Perrotta A.R."/>
            <person name="Berdy B."/>
            <person name="Zhao S."/>
            <person name="Lieberman T.D."/>
            <person name="Swanson P.K."/>
            <person name="Smith M."/>
            <person name="Roesemann S."/>
            <person name="Alexander J.E."/>
            <person name="Rich S.A."/>
            <person name="Livny J."/>
            <person name="Vlamakis H."/>
            <person name="Clish C."/>
            <person name="Bullock K."/>
            <person name="Deik A."/>
            <person name="Scott J."/>
            <person name="Pierce K.A."/>
            <person name="Xavier R.J."/>
            <person name="Alm E.J."/>
        </authorList>
    </citation>
    <scope>NUCLEOTIDE SEQUENCE [LARGE SCALE GENOMIC DNA]</scope>
    <source>
        <strain evidence="2 3">BIOML-A7</strain>
    </source>
</reference>
<keyword evidence="2" id="KW-0378">Hydrolase</keyword>
<dbReference type="AlphaFoldDB" id="A0A5M6A3S4"/>
<name>A0A5M6A3S4_9BACE</name>
<sequence>MVDIDDYKVEVSCEYKGETYSVRDNGAIMRHPKKGGRTRSLDGKWTFGKKNEANGYMFFSSNIRVHQVVATAFWGQNKEEGMVVDHKDTNRCNNRAENLHWVTKLENVLNNPITRRRIINICGSVEAFLKNPALIRDSSADPNFTWMRTVSEEEAAKCKANLERWSKEDVEFLNPPKGNGLGEWIYGDVRPYNSRNDVLHEWKPIPQHLEFGKSDEEQVELEEDPMSSFDESLTPNVLQEDWRTPTEFSLCPSEVLSLEAYYASLEKGKVFYSNTYGSGIIIEAAISDDKQKLCVATHNPEALKNWGITYIYILDGKYIHRNGGTFFSEIGALKAITLFQGKEWTGGDCIDDYC</sequence>
<evidence type="ECO:0000259" key="1">
    <source>
        <dbReference type="Pfam" id="PF13392"/>
    </source>
</evidence>
<keyword evidence="2" id="KW-0255">Endonuclease</keyword>
<keyword evidence="2" id="KW-0540">Nuclease</keyword>
<dbReference type="InterPro" id="IPR044925">
    <property type="entry name" value="His-Me_finger_sf"/>
</dbReference>
<protein>
    <submittedName>
        <fullName evidence="2">HNH endonuclease</fullName>
    </submittedName>
</protein>
<dbReference type="GO" id="GO:0004519">
    <property type="term" value="F:endonuclease activity"/>
    <property type="evidence" value="ECO:0007669"/>
    <property type="project" value="UniProtKB-KW"/>
</dbReference>
<comment type="caution">
    <text evidence="2">The sequence shown here is derived from an EMBL/GenBank/DDBJ whole genome shotgun (WGS) entry which is preliminary data.</text>
</comment>
<dbReference type="SUPFAM" id="SSF54060">
    <property type="entry name" value="His-Me finger endonucleases"/>
    <property type="match status" value="1"/>
</dbReference>
<evidence type="ECO:0000313" key="2">
    <source>
        <dbReference type="EMBL" id="KAA5404482.1"/>
    </source>
</evidence>
<dbReference type="InterPro" id="IPR003615">
    <property type="entry name" value="HNH_nuc"/>
</dbReference>
<dbReference type="RefSeq" id="WP_149950385.1">
    <property type="nucleotide sequence ID" value="NZ_RCXI01000023.1"/>
</dbReference>
<gene>
    <name evidence="2" type="ORF">F2Y86_21325</name>
</gene>
<feature type="domain" description="HNH nuclease" evidence="1">
    <location>
        <begin position="65"/>
        <end position="108"/>
    </location>
</feature>
<dbReference type="Pfam" id="PF13392">
    <property type="entry name" value="HNH_3"/>
    <property type="match status" value="1"/>
</dbReference>
<dbReference type="Gene3D" id="3.90.75.20">
    <property type="match status" value="1"/>
</dbReference>
<accession>A0A5M6A3S4</accession>
<proteinExistence type="predicted"/>
<evidence type="ECO:0000313" key="3">
    <source>
        <dbReference type="Proteomes" id="UP000325055"/>
    </source>
</evidence>
<organism evidence="2 3">
    <name type="scientific">Bacteroides cellulosilyticus</name>
    <dbReference type="NCBI Taxonomy" id="246787"/>
    <lineage>
        <taxon>Bacteria</taxon>
        <taxon>Pseudomonadati</taxon>
        <taxon>Bacteroidota</taxon>
        <taxon>Bacteroidia</taxon>
        <taxon>Bacteroidales</taxon>
        <taxon>Bacteroidaceae</taxon>
        <taxon>Bacteroides</taxon>
    </lineage>
</organism>
<dbReference type="Proteomes" id="UP000325055">
    <property type="component" value="Unassembled WGS sequence"/>
</dbReference>